<dbReference type="AlphaFoldDB" id="A0A9P6U5I9"/>
<dbReference type="InterPro" id="IPR041082">
    <property type="entry name" value="Suv3_C_1"/>
</dbReference>
<dbReference type="PROSITE" id="PS51194">
    <property type="entry name" value="HELICASE_CTER"/>
    <property type="match status" value="1"/>
</dbReference>
<dbReference type="OrthoDB" id="6692397at2759"/>
<evidence type="ECO:0000256" key="7">
    <source>
        <dbReference type="ARBA" id="ARBA00022806"/>
    </source>
</evidence>
<evidence type="ECO:0000256" key="8">
    <source>
        <dbReference type="ARBA" id="ARBA00022840"/>
    </source>
</evidence>
<dbReference type="Pfam" id="PF00271">
    <property type="entry name" value="Helicase_C"/>
    <property type="match status" value="1"/>
</dbReference>
<keyword evidence="8" id="KW-0067">ATP-binding</keyword>
<dbReference type="GO" id="GO:0005524">
    <property type="term" value="F:ATP binding"/>
    <property type="evidence" value="ECO:0007669"/>
    <property type="project" value="UniProtKB-KW"/>
</dbReference>
<dbReference type="InterPro" id="IPR050699">
    <property type="entry name" value="RNA-DNA_Helicase"/>
</dbReference>
<proteinExistence type="predicted"/>
<dbReference type="SUPFAM" id="SSF52540">
    <property type="entry name" value="P-loop containing nucleoside triphosphate hydrolases"/>
    <property type="match status" value="1"/>
</dbReference>
<protein>
    <recommendedName>
        <fullName evidence="4">RNA helicase</fullName>
        <ecNumber evidence="4">3.6.4.13</ecNumber>
    </recommendedName>
</protein>
<dbReference type="InterPro" id="IPR027417">
    <property type="entry name" value="P-loop_NTPase"/>
</dbReference>
<keyword evidence="6" id="KW-0378">Hydrolase</keyword>
<dbReference type="SMART" id="SM00487">
    <property type="entry name" value="DEXDc"/>
    <property type="match status" value="1"/>
</dbReference>
<dbReference type="GO" id="GO:0045025">
    <property type="term" value="C:mitochondrial degradosome"/>
    <property type="evidence" value="ECO:0007669"/>
    <property type="project" value="TreeGrafter"/>
</dbReference>
<evidence type="ECO:0000256" key="5">
    <source>
        <dbReference type="ARBA" id="ARBA00022741"/>
    </source>
</evidence>
<feature type="domain" description="Helicase C-terminal" evidence="13">
    <location>
        <begin position="326"/>
        <end position="487"/>
    </location>
</feature>
<dbReference type="InterPro" id="IPR014001">
    <property type="entry name" value="Helicase_ATP-bd"/>
</dbReference>
<accession>A0A9P6U5I9</accession>
<evidence type="ECO:0000256" key="1">
    <source>
        <dbReference type="ARBA" id="ARBA00001936"/>
    </source>
</evidence>
<feature type="compositionally biased region" description="Acidic residues" evidence="12">
    <location>
        <begin position="657"/>
        <end position="668"/>
    </location>
</feature>
<evidence type="ECO:0000256" key="4">
    <source>
        <dbReference type="ARBA" id="ARBA00012552"/>
    </source>
</evidence>
<dbReference type="Pfam" id="PF12513">
    <property type="entry name" value="SUV3_C"/>
    <property type="match status" value="1"/>
</dbReference>
<evidence type="ECO:0000256" key="10">
    <source>
        <dbReference type="ARBA" id="ARBA00023128"/>
    </source>
</evidence>
<dbReference type="EMBL" id="JAAAJA010000153">
    <property type="protein sequence ID" value="KAG0260493.1"/>
    <property type="molecule type" value="Genomic_DNA"/>
</dbReference>
<keyword evidence="15" id="KW-1185">Reference proteome</keyword>
<feature type="region of interest" description="Disordered" evidence="12">
    <location>
        <begin position="647"/>
        <end position="695"/>
    </location>
</feature>
<dbReference type="SMART" id="SM00490">
    <property type="entry name" value="HELICc"/>
    <property type="match status" value="1"/>
</dbReference>
<dbReference type="InterPro" id="IPR001650">
    <property type="entry name" value="Helicase_C-like"/>
</dbReference>
<evidence type="ECO:0000256" key="2">
    <source>
        <dbReference type="ARBA" id="ARBA00001946"/>
    </source>
</evidence>
<comment type="subcellular location">
    <subcellularLocation>
        <location evidence="3">Mitochondrion matrix</location>
    </subcellularLocation>
</comment>
<dbReference type="Pfam" id="PF18147">
    <property type="entry name" value="Suv3_C_1"/>
    <property type="match status" value="1"/>
</dbReference>
<evidence type="ECO:0000259" key="13">
    <source>
        <dbReference type="PROSITE" id="PS51194"/>
    </source>
</evidence>
<keyword evidence="9" id="KW-0809">Transit peptide</keyword>
<evidence type="ECO:0000256" key="11">
    <source>
        <dbReference type="ARBA" id="ARBA00047984"/>
    </source>
</evidence>
<dbReference type="InterPro" id="IPR044774">
    <property type="entry name" value="Suv3_DEXQc"/>
</dbReference>
<evidence type="ECO:0000313" key="15">
    <source>
        <dbReference type="Proteomes" id="UP000726737"/>
    </source>
</evidence>
<evidence type="ECO:0000256" key="12">
    <source>
        <dbReference type="SAM" id="MobiDB-lite"/>
    </source>
</evidence>
<evidence type="ECO:0000256" key="6">
    <source>
        <dbReference type="ARBA" id="ARBA00022801"/>
    </source>
</evidence>
<dbReference type="PANTHER" id="PTHR12131:SF1">
    <property type="entry name" value="ATP-DEPENDENT RNA HELICASE SUPV3L1, MITOCHONDRIAL-RELATED"/>
    <property type="match status" value="1"/>
</dbReference>
<name>A0A9P6U5I9_9FUNG</name>
<dbReference type="PANTHER" id="PTHR12131">
    <property type="entry name" value="ATP-DEPENDENT RNA AND DNA HELICASE"/>
    <property type="match status" value="1"/>
</dbReference>
<keyword evidence="7 14" id="KW-0347">Helicase</keyword>
<evidence type="ECO:0000313" key="14">
    <source>
        <dbReference type="EMBL" id="KAG0260493.1"/>
    </source>
</evidence>
<keyword evidence="5" id="KW-0547">Nucleotide-binding</keyword>
<organism evidence="14 15">
    <name type="scientific">Mortierella polycephala</name>
    <dbReference type="NCBI Taxonomy" id="41804"/>
    <lineage>
        <taxon>Eukaryota</taxon>
        <taxon>Fungi</taxon>
        <taxon>Fungi incertae sedis</taxon>
        <taxon>Mucoromycota</taxon>
        <taxon>Mortierellomycotina</taxon>
        <taxon>Mortierellomycetes</taxon>
        <taxon>Mortierellales</taxon>
        <taxon>Mortierellaceae</taxon>
        <taxon>Mortierella</taxon>
    </lineage>
</organism>
<dbReference type="FunFam" id="3.40.50.300:FF:000957">
    <property type="entry name" value="ATP-dependent RNA helicase SUV3L, mitochondrial"/>
    <property type="match status" value="1"/>
</dbReference>
<keyword evidence="10" id="KW-0496">Mitochondrion</keyword>
<dbReference type="GO" id="GO:0005759">
    <property type="term" value="C:mitochondrial matrix"/>
    <property type="evidence" value="ECO:0007669"/>
    <property type="project" value="UniProtKB-SubCell"/>
</dbReference>
<dbReference type="Gene3D" id="1.20.272.40">
    <property type="match status" value="1"/>
</dbReference>
<dbReference type="GO" id="GO:0000965">
    <property type="term" value="P:mitochondrial RNA 3'-end processing"/>
    <property type="evidence" value="ECO:0007669"/>
    <property type="project" value="TreeGrafter"/>
</dbReference>
<comment type="cofactor">
    <cofactor evidence="2">
        <name>Mg(2+)</name>
        <dbReference type="ChEBI" id="CHEBI:18420"/>
    </cofactor>
</comment>
<gene>
    <name evidence="14" type="primary">SUV3</name>
    <name evidence="14" type="ORF">BG011_001862</name>
</gene>
<dbReference type="Proteomes" id="UP000726737">
    <property type="component" value="Unassembled WGS sequence"/>
</dbReference>
<dbReference type="EC" id="3.6.4.13" evidence="4"/>
<evidence type="ECO:0000256" key="3">
    <source>
        <dbReference type="ARBA" id="ARBA00004305"/>
    </source>
</evidence>
<dbReference type="CDD" id="cd17913">
    <property type="entry name" value="DEXQc_Suv3"/>
    <property type="match status" value="1"/>
</dbReference>
<dbReference type="GO" id="GO:0003724">
    <property type="term" value="F:RNA helicase activity"/>
    <property type="evidence" value="ECO:0007669"/>
    <property type="project" value="UniProtKB-EC"/>
</dbReference>
<dbReference type="CDD" id="cd18805">
    <property type="entry name" value="SF2_C_suv3"/>
    <property type="match status" value="1"/>
</dbReference>
<dbReference type="Gene3D" id="1.20.58.1080">
    <property type="match status" value="1"/>
</dbReference>
<dbReference type="Pfam" id="PF22527">
    <property type="entry name" value="DEXQc_Suv3"/>
    <property type="match status" value="1"/>
</dbReference>
<evidence type="ECO:0000256" key="9">
    <source>
        <dbReference type="ARBA" id="ARBA00022946"/>
    </source>
</evidence>
<comment type="caution">
    <text evidence="14">The sequence shown here is derived from an EMBL/GenBank/DDBJ whole genome shotgun (WGS) entry which is preliminary data.</text>
</comment>
<comment type="cofactor">
    <cofactor evidence="1">
        <name>Mn(2+)</name>
        <dbReference type="ChEBI" id="CHEBI:29035"/>
    </cofactor>
</comment>
<dbReference type="InterPro" id="IPR055206">
    <property type="entry name" value="DEXQc_SUV3"/>
</dbReference>
<dbReference type="Gene3D" id="3.40.50.300">
    <property type="entry name" value="P-loop containing nucleotide triphosphate hydrolases"/>
    <property type="match status" value="2"/>
</dbReference>
<dbReference type="InterPro" id="IPR022192">
    <property type="entry name" value="SUV3_C"/>
</dbReference>
<dbReference type="FunFam" id="3.40.50.300:FF:000269">
    <property type="entry name" value="ATP-dependent RNA helicase SUPV3L1, mitochondrial"/>
    <property type="match status" value="1"/>
</dbReference>
<sequence length="695" mass="78166">MANPPIGSRIEDQNMGRNEREGRLVVKSLQLYGRPQNAIDRLKMPMSMQQHLESLGTPRDKALELIEHFSNSALRGEIPQLTKKAIGDLANRSLEVGMTFKTMGVTREEAVASKLDKVIWDSFFKHSEKLLPEETLLRLSRMRDISDLRFPEEWNPHARLMKRKIIMHVGPTNSGKTHQALMRLQAAESGAYLSPLRLLAHEVYERMNNAGTPCNLVTGEEKRYGVVDDAGAPLPAAASVTSCTIEMVDLYRKIEVAVVDEIQMLADPDRGWAWTHALLSLPAQEIHLCGEPTVVELVKRICALANEEVEVHRYDRLSKLEVQDESIYGRLDSVQKGDCVVTFSRKNIFLLKKAIEAETGLRCAVAYGSLPPESRSMQAKLFNDPNSGYDVLVASDAIGMGLNLNIRRIIFEAVEKFDGSVVRTLSLTQLKQIAGRAGRFGTEYSVGKATTLLQADIPTLKKAVAAPMIDITRAALQPTGDMIEQFAAQMPGAPFSHVLSMFEMLSKNSEMFFPGLLRNMISVARVLDRVKMPVRSRIHFISAPIQVRDAMVVLAAVKMATAVSNSKSLAIDNVIYLPKEGSRDEKELELRPLESTHRIIMLYLWLSQRFQNVMNGDLDSDAMKRKVRCERLIEVALREHEDKKLKRTAARLAREEQEQDQEETEDWDMQSKFANPAGRRHRKGKRSTFPARARS</sequence>
<reference evidence="14" key="1">
    <citation type="journal article" date="2020" name="Fungal Divers.">
        <title>Resolving the Mortierellaceae phylogeny through synthesis of multi-gene phylogenetics and phylogenomics.</title>
        <authorList>
            <person name="Vandepol N."/>
            <person name="Liber J."/>
            <person name="Desiro A."/>
            <person name="Na H."/>
            <person name="Kennedy M."/>
            <person name="Barry K."/>
            <person name="Grigoriev I.V."/>
            <person name="Miller A.N."/>
            <person name="O'Donnell K."/>
            <person name="Stajich J.E."/>
            <person name="Bonito G."/>
        </authorList>
    </citation>
    <scope>NUCLEOTIDE SEQUENCE</scope>
    <source>
        <strain evidence="14">KOD948</strain>
    </source>
</reference>
<dbReference type="GO" id="GO:0016787">
    <property type="term" value="F:hydrolase activity"/>
    <property type="evidence" value="ECO:0007669"/>
    <property type="project" value="UniProtKB-KW"/>
</dbReference>
<comment type="catalytic activity">
    <reaction evidence="11">
        <text>ATP + H2O = ADP + phosphate + H(+)</text>
        <dbReference type="Rhea" id="RHEA:13065"/>
        <dbReference type="ChEBI" id="CHEBI:15377"/>
        <dbReference type="ChEBI" id="CHEBI:15378"/>
        <dbReference type="ChEBI" id="CHEBI:30616"/>
        <dbReference type="ChEBI" id="CHEBI:43474"/>
        <dbReference type="ChEBI" id="CHEBI:456216"/>
        <dbReference type="EC" id="3.6.4.13"/>
    </reaction>
</comment>